<dbReference type="GO" id="GO:0006955">
    <property type="term" value="P:immune response"/>
    <property type="evidence" value="ECO:0007669"/>
    <property type="project" value="TreeGrafter"/>
</dbReference>
<dbReference type="InterPro" id="IPR027417">
    <property type="entry name" value="P-loop_NTPase"/>
</dbReference>
<proteinExistence type="predicted"/>
<dbReference type="PANTHER" id="PTHR14241:SF1">
    <property type="entry name" value="INTERFERON-INDUCED PROTEIN 44-RELATED"/>
    <property type="match status" value="1"/>
</dbReference>
<dbReference type="EMBL" id="JAAWVO010049113">
    <property type="protein sequence ID" value="MBN3319961.1"/>
    <property type="molecule type" value="Genomic_DNA"/>
</dbReference>
<protein>
    <submittedName>
        <fullName evidence="1">IF44L protein</fullName>
    </submittedName>
</protein>
<comment type="caution">
    <text evidence="1">The sequence shown here is derived from an EMBL/GenBank/DDBJ whole genome shotgun (WGS) entry which is preliminary data.</text>
</comment>
<evidence type="ECO:0000313" key="1">
    <source>
        <dbReference type="EMBL" id="MBN3319961.1"/>
    </source>
</evidence>
<accession>A0A8J7TEI0</accession>
<dbReference type="Gene3D" id="3.40.50.300">
    <property type="entry name" value="P-loop containing nucleotide triphosphate hydrolases"/>
    <property type="match status" value="1"/>
</dbReference>
<dbReference type="PANTHER" id="PTHR14241">
    <property type="entry name" value="INTERFERON-INDUCED PROTEIN 44"/>
    <property type="match status" value="1"/>
</dbReference>
<dbReference type="Proteomes" id="UP000736164">
    <property type="component" value="Unassembled WGS sequence"/>
</dbReference>
<keyword evidence="2" id="KW-1185">Reference proteome</keyword>
<name>A0A8J7TEI0_ATRSP</name>
<sequence length="259" mass="28785">MKEIRTLTPQYKEAEELRIMITGEDGGGKSSYINTIDSALQGYVTSRALASGGICSFTKKFKPFRVEDCANGEGDGVLPFVIYDVMPIDKNVKSPDVFISMAKGHIKDGYTFNPIKSISDDSPYFNKNPTVNDVAHCLVYLVAADYLNIMDDHVLRLITEIRSAVSDTEISYASKSLPNILLIVLIINDLGKAVSSKYYPEWFSHIFGIPVNCILPVKNYSEEISLNDDIDVLALTALLQILRFANGHLLNLTQMGYKK</sequence>
<reference evidence="1" key="1">
    <citation type="journal article" date="2021" name="Cell">
        <title>Tracing the genetic footprints of vertebrate landing in non-teleost ray-finned fishes.</title>
        <authorList>
            <person name="Bi X."/>
            <person name="Wang K."/>
            <person name="Yang L."/>
            <person name="Pan H."/>
            <person name="Jiang H."/>
            <person name="Wei Q."/>
            <person name="Fang M."/>
            <person name="Yu H."/>
            <person name="Zhu C."/>
            <person name="Cai Y."/>
            <person name="He Y."/>
            <person name="Gan X."/>
            <person name="Zeng H."/>
            <person name="Yu D."/>
            <person name="Zhu Y."/>
            <person name="Jiang H."/>
            <person name="Qiu Q."/>
            <person name="Yang H."/>
            <person name="Zhang Y.E."/>
            <person name="Wang W."/>
            <person name="Zhu M."/>
            <person name="He S."/>
            <person name="Zhang G."/>
        </authorList>
    </citation>
    <scope>NUCLEOTIDE SEQUENCE</scope>
    <source>
        <strain evidence="1">Allg_001</strain>
    </source>
</reference>
<gene>
    <name evidence="1" type="primary">Ifi44l_4</name>
    <name evidence="1" type="ORF">GTO95_0006977</name>
</gene>
<dbReference type="AlphaFoldDB" id="A0A8J7TEI0"/>
<evidence type="ECO:0000313" key="2">
    <source>
        <dbReference type="Proteomes" id="UP000736164"/>
    </source>
</evidence>
<feature type="non-terminal residue" evidence="1">
    <location>
        <position position="259"/>
    </location>
</feature>
<feature type="non-terminal residue" evidence="1">
    <location>
        <position position="1"/>
    </location>
</feature>
<organism evidence="1 2">
    <name type="scientific">Atractosteus spatula</name>
    <name type="common">Alligator gar</name>
    <name type="synonym">Lepisosteus spatula</name>
    <dbReference type="NCBI Taxonomy" id="7917"/>
    <lineage>
        <taxon>Eukaryota</taxon>
        <taxon>Metazoa</taxon>
        <taxon>Chordata</taxon>
        <taxon>Craniata</taxon>
        <taxon>Vertebrata</taxon>
        <taxon>Euteleostomi</taxon>
        <taxon>Actinopterygii</taxon>
        <taxon>Neopterygii</taxon>
        <taxon>Holostei</taxon>
        <taxon>Semionotiformes</taxon>
        <taxon>Lepisosteidae</taxon>
        <taxon>Atractosteus</taxon>
    </lineage>
</organism>